<dbReference type="EMBL" id="UINC01001383">
    <property type="protein sequence ID" value="SUZ79315.1"/>
    <property type="molecule type" value="Genomic_DNA"/>
</dbReference>
<keyword evidence="3 6" id="KW-0812">Transmembrane</keyword>
<evidence type="ECO:0000256" key="1">
    <source>
        <dbReference type="ARBA" id="ARBA00004141"/>
    </source>
</evidence>
<gene>
    <name evidence="7" type="ORF">METZ01_LOCUS32169</name>
</gene>
<feature type="transmembrane region" description="Helical" evidence="6">
    <location>
        <begin position="96"/>
        <end position="118"/>
    </location>
</feature>
<evidence type="ECO:0000256" key="3">
    <source>
        <dbReference type="ARBA" id="ARBA00022692"/>
    </source>
</evidence>
<evidence type="ECO:0000256" key="2">
    <source>
        <dbReference type="ARBA" id="ARBA00010544"/>
    </source>
</evidence>
<comment type="subcellular location">
    <subcellularLocation>
        <location evidence="1">Membrane</location>
        <topology evidence="1">Multi-pass membrane protein</topology>
    </subcellularLocation>
</comment>
<proteinExistence type="inferred from homology"/>
<dbReference type="Pfam" id="PF03379">
    <property type="entry name" value="CcmB"/>
    <property type="match status" value="1"/>
</dbReference>
<evidence type="ECO:0000256" key="6">
    <source>
        <dbReference type="SAM" id="Phobius"/>
    </source>
</evidence>
<feature type="transmembrane region" description="Helical" evidence="6">
    <location>
        <begin position="13"/>
        <end position="32"/>
    </location>
</feature>
<evidence type="ECO:0000256" key="5">
    <source>
        <dbReference type="ARBA" id="ARBA00023136"/>
    </source>
</evidence>
<organism evidence="7">
    <name type="scientific">marine metagenome</name>
    <dbReference type="NCBI Taxonomy" id="408172"/>
    <lineage>
        <taxon>unclassified sequences</taxon>
        <taxon>metagenomes</taxon>
        <taxon>ecological metagenomes</taxon>
    </lineage>
</organism>
<feature type="transmembrane region" description="Helical" evidence="6">
    <location>
        <begin position="59"/>
        <end position="84"/>
    </location>
</feature>
<evidence type="ECO:0000313" key="7">
    <source>
        <dbReference type="EMBL" id="SUZ79315.1"/>
    </source>
</evidence>
<dbReference type="AlphaFoldDB" id="A0A381QJ30"/>
<sequence length="187" mass="21213">MFFALPPSKLHDVTILSAFFWIIVSLVSIKLIENSFIREKEYGIYDLIYSSPVEKFMIFLAKVIAFSFILLGIETFLLLGYILISETITMVLAFKILVLCLLSNVGLLSLGILVYLITSLSNIRSFLFPLILFPLIVPILIHSSNVFILTILDERISLYNESGFLLLTFALVSIIFGINVFDKLVKY</sequence>
<feature type="transmembrane region" description="Helical" evidence="6">
    <location>
        <begin position="130"/>
        <end position="152"/>
    </location>
</feature>
<evidence type="ECO:0000256" key="4">
    <source>
        <dbReference type="ARBA" id="ARBA00022989"/>
    </source>
</evidence>
<evidence type="ECO:0008006" key="8">
    <source>
        <dbReference type="Google" id="ProtNLM"/>
    </source>
</evidence>
<dbReference type="GO" id="GO:0017004">
    <property type="term" value="P:cytochrome complex assembly"/>
    <property type="evidence" value="ECO:0007669"/>
    <property type="project" value="InterPro"/>
</dbReference>
<reference evidence="7" key="1">
    <citation type="submission" date="2018-05" db="EMBL/GenBank/DDBJ databases">
        <authorList>
            <person name="Lanie J.A."/>
            <person name="Ng W.-L."/>
            <person name="Kazmierczak K.M."/>
            <person name="Andrzejewski T.M."/>
            <person name="Davidsen T.M."/>
            <person name="Wayne K.J."/>
            <person name="Tettelin H."/>
            <person name="Glass J.I."/>
            <person name="Rusch D."/>
            <person name="Podicherti R."/>
            <person name="Tsui H.-C.T."/>
            <person name="Winkler M.E."/>
        </authorList>
    </citation>
    <scope>NUCLEOTIDE SEQUENCE</scope>
</reference>
<keyword evidence="5 6" id="KW-0472">Membrane</keyword>
<accession>A0A381QJ30</accession>
<feature type="transmembrane region" description="Helical" evidence="6">
    <location>
        <begin position="164"/>
        <end position="181"/>
    </location>
</feature>
<dbReference type="GO" id="GO:0016020">
    <property type="term" value="C:membrane"/>
    <property type="evidence" value="ECO:0007669"/>
    <property type="project" value="UniProtKB-SubCell"/>
</dbReference>
<comment type="similarity">
    <text evidence="2">Belongs to the CcmB/CycW/HelB family.</text>
</comment>
<dbReference type="GO" id="GO:0015232">
    <property type="term" value="F:heme transmembrane transporter activity"/>
    <property type="evidence" value="ECO:0007669"/>
    <property type="project" value="InterPro"/>
</dbReference>
<keyword evidence="4 6" id="KW-1133">Transmembrane helix</keyword>
<name>A0A381QJ30_9ZZZZ</name>
<protein>
    <recommendedName>
        <fullName evidence="8">ABC-2 type transporter domain-containing protein</fullName>
    </recommendedName>
</protein>
<dbReference type="InterPro" id="IPR003544">
    <property type="entry name" value="Cyt_c_biogenesis_CcmB"/>
</dbReference>